<dbReference type="Pfam" id="PF00563">
    <property type="entry name" value="EAL"/>
    <property type="match status" value="1"/>
</dbReference>
<dbReference type="CDD" id="cd00130">
    <property type="entry name" value="PAS"/>
    <property type="match status" value="2"/>
</dbReference>
<dbReference type="InterPro" id="IPR035919">
    <property type="entry name" value="EAL_sf"/>
</dbReference>
<keyword evidence="7" id="KW-1185">Reference proteome</keyword>
<evidence type="ECO:0000259" key="3">
    <source>
        <dbReference type="PROSITE" id="PS50113"/>
    </source>
</evidence>
<dbReference type="InterPro" id="IPR000700">
    <property type="entry name" value="PAS-assoc_C"/>
</dbReference>
<dbReference type="EMBL" id="JBIGIC010000009">
    <property type="protein sequence ID" value="MFG6488583.1"/>
    <property type="molecule type" value="Genomic_DNA"/>
</dbReference>
<reference evidence="6 7" key="1">
    <citation type="submission" date="2024-08" db="EMBL/GenBank/DDBJ databases">
        <authorList>
            <person name="Lu H."/>
        </authorList>
    </citation>
    <scope>NUCLEOTIDE SEQUENCE [LARGE SCALE GENOMIC DNA]</scope>
    <source>
        <strain evidence="6 7">BYS78W</strain>
    </source>
</reference>
<proteinExistence type="predicted"/>
<feature type="domain" description="PAS" evidence="2">
    <location>
        <begin position="128"/>
        <end position="198"/>
    </location>
</feature>
<dbReference type="PROSITE" id="PS50112">
    <property type="entry name" value="PAS"/>
    <property type="match status" value="2"/>
</dbReference>
<keyword evidence="1" id="KW-1133">Transmembrane helix</keyword>
<dbReference type="Proteomes" id="UP001606134">
    <property type="component" value="Unassembled WGS sequence"/>
</dbReference>
<dbReference type="RefSeq" id="WP_394413769.1">
    <property type="nucleotide sequence ID" value="NZ_JBIGIC010000009.1"/>
</dbReference>
<feature type="transmembrane region" description="Helical" evidence="1">
    <location>
        <begin position="43"/>
        <end position="66"/>
    </location>
</feature>
<dbReference type="Pfam" id="PF08448">
    <property type="entry name" value="PAS_4"/>
    <property type="match status" value="1"/>
</dbReference>
<dbReference type="SMART" id="SM00267">
    <property type="entry name" value="GGDEF"/>
    <property type="match status" value="1"/>
</dbReference>
<dbReference type="Gene3D" id="3.30.450.20">
    <property type="entry name" value="PAS domain"/>
    <property type="match status" value="2"/>
</dbReference>
<gene>
    <name evidence="6" type="ORF">ACG04R_17985</name>
</gene>
<dbReference type="InterPro" id="IPR043128">
    <property type="entry name" value="Rev_trsase/Diguanyl_cyclase"/>
</dbReference>
<dbReference type="InterPro" id="IPR001633">
    <property type="entry name" value="EAL_dom"/>
</dbReference>
<feature type="domain" description="GGDEF" evidence="5">
    <location>
        <begin position="406"/>
        <end position="541"/>
    </location>
</feature>
<evidence type="ECO:0000259" key="4">
    <source>
        <dbReference type="PROSITE" id="PS50883"/>
    </source>
</evidence>
<dbReference type="PROSITE" id="PS50113">
    <property type="entry name" value="PAC"/>
    <property type="match status" value="2"/>
</dbReference>
<feature type="domain" description="PAS" evidence="2">
    <location>
        <begin position="249"/>
        <end position="295"/>
    </location>
</feature>
<protein>
    <submittedName>
        <fullName evidence="6">Bifunctional diguanylate cyclase/phosphodiesterase</fullName>
    </submittedName>
</protein>
<dbReference type="PROSITE" id="PS50883">
    <property type="entry name" value="EAL"/>
    <property type="match status" value="1"/>
</dbReference>
<dbReference type="SUPFAM" id="SSF141868">
    <property type="entry name" value="EAL domain-like"/>
    <property type="match status" value="1"/>
</dbReference>
<dbReference type="Pfam" id="PF00990">
    <property type="entry name" value="GGDEF"/>
    <property type="match status" value="1"/>
</dbReference>
<organism evidence="6 7">
    <name type="scientific">Pelomonas candidula</name>
    <dbReference type="NCBI Taxonomy" id="3299025"/>
    <lineage>
        <taxon>Bacteria</taxon>
        <taxon>Pseudomonadati</taxon>
        <taxon>Pseudomonadota</taxon>
        <taxon>Betaproteobacteria</taxon>
        <taxon>Burkholderiales</taxon>
        <taxon>Sphaerotilaceae</taxon>
        <taxon>Roseateles</taxon>
    </lineage>
</organism>
<dbReference type="NCBIfam" id="TIGR00254">
    <property type="entry name" value="GGDEF"/>
    <property type="match status" value="1"/>
</dbReference>
<dbReference type="PANTHER" id="PTHR44757:SF2">
    <property type="entry name" value="BIOFILM ARCHITECTURE MAINTENANCE PROTEIN MBAA"/>
    <property type="match status" value="1"/>
</dbReference>
<dbReference type="InterPro" id="IPR035965">
    <property type="entry name" value="PAS-like_dom_sf"/>
</dbReference>
<accession>A0ABW7HFX3</accession>
<dbReference type="Gene3D" id="3.30.70.270">
    <property type="match status" value="1"/>
</dbReference>
<dbReference type="PANTHER" id="PTHR44757">
    <property type="entry name" value="DIGUANYLATE CYCLASE DGCP"/>
    <property type="match status" value="1"/>
</dbReference>
<dbReference type="InterPro" id="IPR000014">
    <property type="entry name" value="PAS"/>
</dbReference>
<name>A0ABW7HFX3_9BURK</name>
<dbReference type="InterPro" id="IPR000160">
    <property type="entry name" value="GGDEF_dom"/>
</dbReference>
<dbReference type="SMART" id="SM00052">
    <property type="entry name" value="EAL"/>
    <property type="match status" value="1"/>
</dbReference>
<evidence type="ECO:0000313" key="6">
    <source>
        <dbReference type="EMBL" id="MFG6488583.1"/>
    </source>
</evidence>
<dbReference type="InterPro" id="IPR001610">
    <property type="entry name" value="PAC"/>
</dbReference>
<dbReference type="SUPFAM" id="SSF55785">
    <property type="entry name" value="PYP-like sensor domain (PAS domain)"/>
    <property type="match status" value="2"/>
</dbReference>
<dbReference type="SUPFAM" id="SSF55073">
    <property type="entry name" value="Nucleotide cyclase"/>
    <property type="match status" value="1"/>
</dbReference>
<dbReference type="Gene3D" id="3.20.20.450">
    <property type="entry name" value="EAL domain"/>
    <property type="match status" value="1"/>
</dbReference>
<evidence type="ECO:0000259" key="5">
    <source>
        <dbReference type="PROSITE" id="PS50887"/>
    </source>
</evidence>
<comment type="caution">
    <text evidence="6">The sequence shown here is derived from an EMBL/GenBank/DDBJ whole genome shotgun (WGS) entry which is preliminary data.</text>
</comment>
<dbReference type="NCBIfam" id="TIGR00229">
    <property type="entry name" value="sensory_box"/>
    <property type="match status" value="2"/>
</dbReference>
<sequence>MARDLASKTFWRPSGSDDVHGGNVDWISSGAGMSRLLRRWVRSLDGAAVMAALLYAALGGAWVLWSDQVLFGLSSDPVVLRTLSEWKALFFVALSALLLPAGVVVLHQRRELLAARRERVEQEEKLRALDLLDAISNSTPDLIFTLDLQGRFTFVNQAACDALGQPAEAVLGQRFGAFFPARDRERIAALNAEVLQAGRAVSSEGEMSTAHGRRWFLSTLGPLREPDGGISGVFGVVHDITERRRQEDRQRLWAKAFESTRDGVIICDARSRIESVNRAFSEITGYEPEDAVGQTPALLHSGRHEPAFYRELWANVVARGHWRGEIWNRRKNGEIYPEWLTISAVRDDAGAVTNYVGVFTDITRVKRDEAELQRLANYDPLTELPNRRLLNTRLEQALARTRRHGGHTALLYIDLDGFKTVNDSLGHPAGDELLTCVAQRFKARLRAGDTLGRLGGDEFLVIVEALNDPQEAALLAQDLLLAVARPVALAGGHEVYVTASIGISLFPDDGCSDATAMMRDADAALYRAKEQGRNRYCFYTNDLNRQAVDKLEIEVALSHALKRGELLLHYQPKVCTVSGRIAGAEALLRWKRGGELVLPGRFISIAEQSSLILDIGAWVIDEVCAQQARWRDQGLDMPQVAVNVAARQFAAGNLDAVLGDALSRHGVPPSCLELELTESMLIERPAEGVAMLRRLKDLGVTLSLDDFGTGYSSLAYLRQFPIDALKIDKSFVDHIEAGPDGSAIVDAVISLAHRLGLGVVAEGVETPGQQAHLIAQGCDMLQGFGLARPLPVAEFEALCARAAPLLHASSQN</sequence>
<evidence type="ECO:0000256" key="1">
    <source>
        <dbReference type="SAM" id="Phobius"/>
    </source>
</evidence>
<keyword evidence="1" id="KW-0472">Membrane</keyword>
<dbReference type="SMART" id="SM00086">
    <property type="entry name" value="PAC"/>
    <property type="match status" value="2"/>
</dbReference>
<evidence type="ECO:0000313" key="7">
    <source>
        <dbReference type="Proteomes" id="UP001606134"/>
    </source>
</evidence>
<feature type="domain" description="PAC" evidence="3">
    <location>
        <begin position="201"/>
        <end position="252"/>
    </location>
</feature>
<evidence type="ECO:0000259" key="2">
    <source>
        <dbReference type="PROSITE" id="PS50112"/>
    </source>
</evidence>
<dbReference type="Pfam" id="PF13426">
    <property type="entry name" value="PAS_9"/>
    <property type="match status" value="1"/>
</dbReference>
<dbReference type="InterPro" id="IPR052155">
    <property type="entry name" value="Biofilm_reg_signaling"/>
</dbReference>
<feature type="domain" description="EAL" evidence="4">
    <location>
        <begin position="550"/>
        <end position="803"/>
    </location>
</feature>
<dbReference type="CDD" id="cd01949">
    <property type="entry name" value="GGDEF"/>
    <property type="match status" value="1"/>
</dbReference>
<dbReference type="SMART" id="SM00091">
    <property type="entry name" value="PAS"/>
    <property type="match status" value="2"/>
</dbReference>
<dbReference type="InterPro" id="IPR029787">
    <property type="entry name" value="Nucleotide_cyclase"/>
</dbReference>
<dbReference type="InterPro" id="IPR013656">
    <property type="entry name" value="PAS_4"/>
</dbReference>
<keyword evidence="1" id="KW-0812">Transmembrane</keyword>
<dbReference type="PROSITE" id="PS50887">
    <property type="entry name" value="GGDEF"/>
    <property type="match status" value="1"/>
</dbReference>
<dbReference type="CDD" id="cd01948">
    <property type="entry name" value="EAL"/>
    <property type="match status" value="1"/>
</dbReference>
<feature type="domain" description="PAC" evidence="3">
    <location>
        <begin position="322"/>
        <end position="374"/>
    </location>
</feature>